<comment type="caution">
    <text evidence="4">The sequence shown here is derived from an EMBL/GenBank/DDBJ whole genome shotgun (WGS) entry which is preliminary data.</text>
</comment>
<dbReference type="Proteomes" id="UP000785171">
    <property type="component" value="Unassembled WGS sequence"/>
</dbReference>
<evidence type="ECO:0000313" key="1">
    <source>
        <dbReference type="EMBL" id="KAG2528224.1"/>
    </source>
</evidence>
<name>A0A3R7GZ47_9STRA</name>
<gene>
    <name evidence="3" type="ORF">BBI17_003382</name>
    <name evidence="4" type="ORF">BBO99_00003324</name>
    <name evidence="1" type="ORF">JM16_002951</name>
    <name evidence="2" type="ORF">JM18_002638</name>
</gene>
<dbReference type="SUPFAM" id="SSF55144">
    <property type="entry name" value="LigT-like"/>
    <property type="match status" value="1"/>
</dbReference>
<dbReference type="AlphaFoldDB" id="A0A3R7GZ47"/>
<dbReference type="InterPro" id="IPR012386">
    <property type="entry name" value="Cyclic-nucl_3Pdiesterase"/>
</dbReference>
<keyword evidence="5" id="KW-1185">Reference proteome</keyword>
<dbReference type="EMBL" id="MBDN02000066">
    <property type="protein sequence ID" value="RLN81859.1"/>
    <property type="molecule type" value="Genomic_DNA"/>
</dbReference>
<dbReference type="Proteomes" id="UP000285624">
    <property type="component" value="Unassembled WGS sequence"/>
</dbReference>
<reference evidence="1" key="1">
    <citation type="journal article" date="2015" name="Genom Data">
        <title>Genome sequences of six Phytophthora species associated with forests in New Zealand.</title>
        <authorList>
            <person name="Studholme D.J."/>
            <person name="McDougal R.L."/>
            <person name="Sambles C."/>
            <person name="Hansen E."/>
            <person name="Hardy G."/>
            <person name="Grant M."/>
            <person name="Ganley R.J."/>
            <person name="Williams N.M."/>
        </authorList>
    </citation>
    <scope>NUCLEOTIDE SEQUENCE</scope>
    <source>
        <strain evidence="1">NZFS 2646</strain>
        <strain evidence="2">NZFS 3630</strain>
    </source>
</reference>
<evidence type="ECO:0000313" key="3">
    <source>
        <dbReference type="EMBL" id="RLN21478.1"/>
    </source>
</evidence>
<evidence type="ECO:0000313" key="2">
    <source>
        <dbReference type="EMBL" id="KAG2529875.1"/>
    </source>
</evidence>
<evidence type="ECO:0000313" key="6">
    <source>
        <dbReference type="Proteomes" id="UP000285883"/>
    </source>
</evidence>
<evidence type="ECO:0000313" key="5">
    <source>
        <dbReference type="Proteomes" id="UP000285624"/>
    </source>
</evidence>
<dbReference type="Gene3D" id="3.90.1140.10">
    <property type="entry name" value="Cyclic phosphodiesterase"/>
    <property type="match status" value="1"/>
</dbReference>
<evidence type="ECO:0008006" key="7">
    <source>
        <dbReference type="Google" id="ProtNLM"/>
    </source>
</evidence>
<dbReference type="Proteomes" id="UP000285883">
    <property type="component" value="Unassembled WGS sequence"/>
</dbReference>
<reference evidence="5 6" key="2">
    <citation type="submission" date="2018-07" db="EMBL/GenBank/DDBJ databases">
        <title>Genome sequencing of oomycete isolates from Chile give support for New Zealand origin for Phytophthora kernoviae and make available the first Nothophytophthora sp. genome.</title>
        <authorList>
            <person name="Studholme D.J."/>
            <person name="Sanfuentes E."/>
            <person name="Panda P."/>
            <person name="Hill R."/>
            <person name="Sambles C."/>
            <person name="Grant M."/>
            <person name="Williams N.M."/>
            <person name="Mcdougal R.L."/>
        </authorList>
    </citation>
    <scope>NUCLEOTIDE SEQUENCE [LARGE SCALE GENOMIC DNA]</scope>
    <source>
        <strain evidence="3">Chile2</strain>
        <strain evidence="4">Chile4</strain>
    </source>
</reference>
<dbReference type="EMBL" id="MAYM02001240">
    <property type="protein sequence ID" value="RLN21478.1"/>
    <property type="molecule type" value="Genomic_DNA"/>
</dbReference>
<dbReference type="EMBL" id="JPWV03000044">
    <property type="protein sequence ID" value="KAG2528224.1"/>
    <property type="molecule type" value="Genomic_DNA"/>
</dbReference>
<dbReference type="GO" id="GO:0004113">
    <property type="term" value="F:2',3'-cyclic-nucleotide 3'-phosphodiesterase activity"/>
    <property type="evidence" value="ECO:0007669"/>
    <property type="project" value="TreeGrafter"/>
</dbReference>
<dbReference type="EMBL" id="JPWU03000040">
    <property type="protein sequence ID" value="KAG2529875.1"/>
    <property type="molecule type" value="Genomic_DNA"/>
</dbReference>
<dbReference type="PANTHER" id="PTHR28141:SF1">
    <property type="entry name" value="2',3'-CYCLIC-NUCLEOTIDE 3'-PHOSPHODIESTERASE"/>
    <property type="match status" value="1"/>
</dbReference>
<evidence type="ECO:0000313" key="4">
    <source>
        <dbReference type="EMBL" id="RLN81859.1"/>
    </source>
</evidence>
<reference evidence="1" key="3">
    <citation type="submission" date="2020-06" db="EMBL/GenBank/DDBJ databases">
        <authorList>
            <person name="Studholme D.J."/>
        </authorList>
    </citation>
    <scope>NUCLEOTIDE SEQUENCE</scope>
    <source>
        <strain evidence="1">NZFS 2646</strain>
        <strain evidence="2">NZFS 3630</strain>
    </source>
</reference>
<organism evidence="4 5">
    <name type="scientific">Phytophthora kernoviae</name>
    <dbReference type="NCBI Taxonomy" id="325452"/>
    <lineage>
        <taxon>Eukaryota</taxon>
        <taxon>Sar</taxon>
        <taxon>Stramenopiles</taxon>
        <taxon>Oomycota</taxon>
        <taxon>Peronosporomycetes</taxon>
        <taxon>Peronosporales</taxon>
        <taxon>Peronosporaceae</taxon>
        <taxon>Phytophthora</taxon>
    </lineage>
</organism>
<dbReference type="InterPro" id="IPR009097">
    <property type="entry name" value="Cyclic_Pdiesterase"/>
</dbReference>
<dbReference type="PANTHER" id="PTHR28141">
    <property type="entry name" value="2',3'-CYCLIC-NUCLEOTIDE 3'-PHOSPHODIESTERASE"/>
    <property type="match status" value="1"/>
</dbReference>
<dbReference type="GO" id="GO:0009187">
    <property type="term" value="P:cyclic nucleotide metabolic process"/>
    <property type="evidence" value="ECO:0007669"/>
    <property type="project" value="TreeGrafter"/>
</dbReference>
<proteinExistence type="predicted"/>
<sequence length="85" mass="9091">MEPSTDLVSGFSVWAVPEAATAQELSGIIKEYAERLQTPAFLPHMTVLSGAAEATDKLAELAASLHPLDVEIQTVTIKVKAELRS</sequence>
<dbReference type="Proteomes" id="UP000792063">
    <property type="component" value="Unassembled WGS sequence"/>
</dbReference>
<protein>
    <recommendedName>
        <fullName evidence="7">Cyclic phosphodiesterase-like protein</fullName>
    </recommendedName>
</protein>
<accession>A0A3R7GZ47</accession>